<feature type="chain" id="PRO_5037908122" evidence="2">
    <location>
        <begin position="20"/>
        <end position="334"/>
    </location>
</feature>
<evidence type="ECO:0000313" key="3">
    <source>
        <dbReference type="Proteomes" id="UP000887565"/>
    </source>
</evidence>
<name>A0A915KZJ1_ROMCU</name>
<evidence type="ECO:0000256" key="1">
    <source>
        <dbReference type="SAM" id="MobiDB-lite"/>
    </source>
</evidence>
<feature type="signal peptide" evidence="2">
    <location>
        <begin position="1"/>
        <end position="19"/>
    </location>
</feature>
<dbReference type="AlphaFoldDB" id="A0A915KZJ1"/>
<protein>
    <submittedName>
        <fullName evidence="4">Uncharacterized protein</fullName>
    </submittedName>
</protein>
<evidence type="ECO:0000313" key="4">
    <source>
        <dbReference type="WBParaSite" id="nRc.2.0.1.t43590-RA"/>
    </source>
</evidence>
<accession>A0A915KZJ1</accession>
<organism evidence="3 4">
    <name type="scientific">Romanomermis culicivorax</name>
    <name type="common">Nematode worm</name>
    <dbReference type="NCBI Taxonomy" id="13658"/>
    <lineage>
        <taxon>Eukaryota</taxon>
        <taxon>Metazoa</taxon>
        <taxon>Ecdysozoa</taxon>
        <taxon>Nematoda</taxon>
        <taxon>Enoplea</taxon>
        <taxon>Dorylaimia</taxon>
        <taxon>Mermithida</taxon>
        <taxon>Mermithoidea</taxon>
        <taxon>Mermithidae</taxon>
        <taxon>Romanomermis</taxon>
    </lineage>
</organism>
<sequence length="334" mass="37382">MMLILRAIIFYCSITWIIADRKVAMIEDLCKRFPKLDFCRNYPPALPPTPDNQPLDRETYCRKYQLHYTYFCTTDDNQVANAKEFCAAYKNKCNTKDAPSVWSPDQIKQECTKRQALAQQFCTGNESPSIKNDCDLYRQYCQGQAPATAAPALDLNQYCQSNYPRYVQQCQNSAPRQQQPQTPLAQQPQAAASGGAGGLSPTQITSLCTQNKALATQFCTGNEALPQIRQNCDLFRTYCVGAGGGRKKRQALSPAAQTPTDFCGDFVRTCNSLPAAPVAAPNDQLFAFCQQYQFTVDTFCPAYEIAENRIACNAHRYYCQHKTPFRDIDGFSGA</sequence>
<evidence type="ECO:0000256" key="2">
    <source>
        <dbReference type="SAM" id="SignalP"/>
    </source>
</evidence>
<keyword evidence="2" id="KW-0732">Signal</keyword>
<dbReference type="WBParaSite" id="nRc.2.0.1.t43590-RA">
    <property type="protein sequence ID" value="nRc.2.0.1.t43590-RA"/>
    <property type="gene ID" value="nRc.2.0.1.g43590"/>
</dbReference>
<feature type="region of interest" description="Disordered" evidence="1">
    <location>
        <begin position="170"/>
        <end position="198"/>
    </location>
</feature>
<proteinExistence type="predicted"/>
<reference evidence="4" key="1">
    <citation type="submission" date="2022-11" db="UniProtKB">
        <authorList>
            <consortium name="WormBaseParasite"/>
        </authorList>
    </citation>
    <scope>IDENTIFICATION</scope>
</reference>
<keyword evidence="3" id="KW-1185">Reference proteome</keyword>
<dbReference type="Proteomes" id="UP000887565">
    <property type="component" value="Unplaced"/>
</dbReference>
<feature type="compositionally biased region" description="Low complexity" evidence="1">
    <location>
        <begin position="177"/>
        <end position="193"/>
    </location>
</feature>